<reference evidence="4" key="1">
    <citation type="journal article" date="2016" name="Genome Announc.">
        <title>Draft Genome Sequences of Five Rapidly Growing Mycobacterium Species, M. thermoresistibile, M. fortuitum subsp. acetamidolyticum, M. canariasense, M. brisbanense, and M. novocastrense.</title>
        <authorList>
            <person name="Katahira K."/>
            <person name="Ogura Y."/>
            <person name="Gotoh Y."/>
            <person name="Hayashi T."/>
        </authorList>
    </citation>
    <scope>NUCLEOTIDE SEQUENCE [LARGE SCALE GENOMIC DNA]</scope>
    <source>
        <strain evidence="4">JCM15654</strain>
    </source>
</reference>
<dbReference type="PROSITE" id="PS51257">
    <property type="entry name" value="PROKAR_LIPOPROTEIN"/>
    <property type="match status" value="1"/>
</dbReference>
<evidence type="ECO:0000313" key="4">
    <source>
        <dbReference type="Proteomes" id="UP000069620"/>
    </source>
</evidence>
<evidence type="ECO:0000313" key="3">
    <source>
        <dbReference type="EMBL" id="GAS86642.1"/>
    </source>
</evidence>
<feature type="chain" id="PRO_5007148488" evidence="2">
    <location>
        <begin position="22"/>
        <end position="252"/>
    </location>
</feature>
<protein>
    <submittedName>
        <fullName evidence="3">Uncharacterized protein</fullName>
    </submittedName>
</protein>
<organism evidence="3 4">
    <name type="scientific">Mycolicibacterium brisbanense</name>
    <dbReference type="NCBI Taxonomy" id="146020"/>
    <lineage>
        <taxon>Bacteria</taxon>
        <taxon>Bacillati</taxon>
        <taxon>Actinomycetota</taxon>
        <taxon>Actinomycetes</taxon>
        <taxon>Mycobacteriales</taxon>
        <taxon>Mycobacteriaceae</taxon>
        <taxon>Mycolicibacterium</taxon>
    </lineage>
</organism>
<keyword evidence="4" id="KW-1185">Reference proteome</keyword>
<dbReference type="STRING" id="146020.RMCB_0738"/>
<sequence>MHVRYASALVLATVVGSVALAACDTVTAGAPQPEPDAGTSTSQPAAAPTPTPLPTRASQAPVSVPALAWISADRIPQNADQPWPDLAGRAEPLGRNTFLLYALCGATPSPLAGGDHARAVVDNGDGYWSAQQVIVHYPGDPWTMGQTAGADFSNLQDILTHCTDTPPEITLQSTTPAGSPCPSTPRGGCHQVAAEIRSPKGSLGHIYLANVGSTVTELTVWATGTPVKPWAGTPDEDVFAAMNPQLCTVWEC</sequence>
<dbReference type="EMBL" id="BCSX01000007">
    <property type="protein sequence ID" value="GAS86642.1"/>
    <property type="molecule type" value="Genomic_DNA"/>
</dbReference>
<dbReference type="OrthoDB" id="4196334at2"/>
<feature type="signal peptide" evidence="2">
    <location>
        <begin position="1"/>
        <end position="21"/>
    </location>
</feature>
<dbReference type="AlphaFoldDB" id="A0A117I4A6"/>
<comment type="caution">
    <text evidence="3">The sequence shown here is derived from an EMBL/GenBank/DDBJ whole genome shotgun (WGS) entry which is preliminary data.</text>
</comment>
<keyword evidence="2" id="KW-0732">Signal</keyword>
<feature type="region of interest" description="Disordered" evidence="1">
    <location>
        <begin position="30"/>
        <end position="58"/>
    </location>
</feature>
<name>A0A117I4A6_9MYCO</name>
<gene>
    <name evidence="3" type="ORF">RMCB_0738</name>
</gene>
<reference evidence="4" key="2">
    <citation type="submission" date="2016-02" db="EMBL/GenBank/DDBJ databases">
        <title>Draft genome sequence of five rapidly growing Mycobacterium species.</title>
        <authorList>
            <person name="Katahira K."/>
            <person name="Gotou Y."/>
            <person name="Iida K."/>
            <person name="Ogura Y."/>
            <person name="Hayashi T."/>
        </authorList>
    </citation>
    <scope>NUCLEOTIDE SEQUENCE [LARGE SCALE GENOMIC DNA]</scope>
    <source>
        <strain evidence="4">JCM15654</strain>
    </source>
</reference>
<feature type="compositionally biased region" description="Low complexity" evidence="1">
    <location>
        <begin position="37"/>
        <end position="46"/>
    </location>
</feature>
<evidence type="ECO:0000256" key="1">
    <source>
        <dbReference type="SAM" id="MobiDB-lite"/>
    </source>
</evidence>
<evidence type="ECO:0000256" key="2">
    <source>
        <dbReference type="SAM" id="SignalP"/>
    </source>
</evidence>
<dbReference type="Proteomes" id="UP000069620">
    <property type="component" value="Unassembled WGS sequence"/>
</dbReference>
<accession>A0A117I4A6</accession>
<dbReference type="RefSeq" id="WP_062827663.1">
    <property type="nucleotide sequence ID" value="NZ_BCSX01000007.1"/>
</dbReference>
<proteinExistence type="predicted"/>